<keyword evidence="2" id="KW-1185">Reference proteome</keyword>
<proteinExistence type="predicted"/>
<dbReference type="Proteomes" id="UP000031668">
    <property type="component" value="Unassembled WGS sequence"/>
</dbReference>
<sequence length="115" mass="13457">MIQIRSRIFSIKSNTFFLKFKLIGKSNATKLKIAFGFLPKNPHNHLSNSLNLINSSLLSIHNVTGNFKSIQFGKKFKIRSLNENGPFQKQTINLQQYRSPRKRTHYLHSRNGHWF</sequence>
<evidence type="ECO:0000313" key="1">
    <source>
        <dbReference type="EMBL" id="KII66621.1"/>
    </source>
</evidence>
<dbReference type="EMBL" id="JWZT01003500">
    <property type="protein sequence ID" value="KII66621.1"/>
    <property type="molecule type" value="Genomic_DNA"/>
</dbReference>
<protein>
    <submittedName>
        <fullName evidence="1">Uncharacterized protein</fullName>
    </submittedName>
</protein>
<accession>A0A0C2MHQ9</accession>
<gene>
    <name evidence="1" type="ORF">RF11_11331</name>
</gene>
<name>A0A0C2MHQ9_THEKT</name>
<evidence type="ECO:0000313" key="2">
    <source>
        <dbReference type="Proteomes" id="UP000031668"/>
    </source>
</evidence>
<comment type="caution">
    <text evidence="1">The sequence shown here is derived from an EMBL/GenBank/DDBJ whole genome shotgun (WGS) entry which is preliminary data.</text>
</comment>
<organism evidence="1 2">
    <name type="scientific">Thelohanellus kitauei</name>
    <name type="common">Myxosporean</name>
    <dbReference type="NCBI Taxonomy" id="669202"/>
    <lineage>
        <taxon>Eukaryota</taxon>
        <taxon>Metazoa</taxon>
        <taxon>Cnidaria</taxon>
        <taxon>Myxozoa</taxon>
        <taxon>Myxosporea</taxon>
        <taxon>Bivalvulida</taxon>
        <taxon>Platysporina</taxon>
        <taxon>Myxobolidae</taxon>
        <taxon>Thelohanellus</taxon>
    </lineage>
</organism>
<dbReference type="AlphaFoldDB" id="A0A0C2MHQ9"/>
<reference evidence="1 2" key="1">
    <citation type="journal article" date="2014" name="Genome Biol. Evol.">
        <title>The genome of the myxosporean Thelohanellus kitauei shows adaptations to nutrient acquisition within its fish host.</title>
        <authorList>
            <person name="Yang Y."/>
            <person name="Xiong J."/>
            <person name="Zhou Z."/>
            <person name="Huo F."/>
            <person name="Miao W."/>
            <person name="Ran C."/>
            <person name="Liu Y."/>
            <person name="Zhang J."/>
            <person name="Feng J."/>
            <person name="Wang M."/>
            <person name="Wang M."/>
            <person name="Wang L."/>
            <person name="Yao B."/>
        </authorList>
    </citation>
    <scope>NUCLEOTIDE SEQUENCE [LARGE SCALE GENOMIC DNA]</scope>
    <source>
        <strain evidence="1">Wuqing</strain>
    </source>
</reference>